<proteinExistence type="predicted"/>
<gene>
    <name evidence="1" type="ORF">PISMIDRAFT_46923</name>
</gene>
<sequence length="149" mass="16611">VILGSTALHILQLNLDTLWTPADLDIYVPLATSMHMLNCVMAEGYSIVSDRQQVQTRYTHSHVHRVVVLSNGERNIDVVVSATSVALSPIFQFHSTAIMNFVSADTIFCSYPRLTFRHLSLLNTAAEYYGGHTGHIVDATQKYVTRGFE</sequence>
<organism evidence="1 2">
    <name type="scientific">Pisolithus microcarpus 441</name>
    <dbReference type="NCBI Taxonomy" id="765257"/>
    <lineage>
        <taxon>Eukaryota</taxon>
        <taxon>Fungi</taxon>
        <taxon>Dikarya</taxon>
        <taxon>Basidiomycota</taxon>
        <taxon>Agaricomycotina</taxon>
        <taxon>Agaricomycetes</taxon>
        <taxon>Agaricomycetidae</taxon>
        <taxon>Boletales</taxon>
        <taxon>Sclerodermatineae</taxon>
        <taxon>Pisolithaceae</taxon>
        <taxon>Pisolithus</taxon>
    </lineage>
</organism>
<feature type="non-terminal residue" evidence="1">
    <location>
        <position position="1"/>
    </location>
</feature>
<dbReference type="HOGENOM" id="CLU_068912_3_0_1"/>
<evidence type="ECO:0000313" key="2">
    <source>
        <dbReference type="Proteomes" id="UP000054018"/>
    </source>
</evidence>
<protein>
    <submittedName>
        <fullName evidence="1">Uncharacterized protein</fullName>
    </submittedName>
</protein>
<feature type="non-terminal residue" evidence="1">
    <location>
        <position position="149"/>
    </location>
</feature>
<evidence type="ECO:0000313" key="1">
    <source>
        <dbReference type="EMBL" id="KIK19875.1"/>
    </source>
</evidence>
<dbReference type="Proteomes" id="UP000054018">
    <property type="component" value="Unassembled WGS sequence"/>
</dbReference>
<keyword evidence="2" id="KW-1185">Reference proteome</keyword>
<dbReference type="AlphaFoldDB" id="A0A0C9Y587"/>
<reference evidence="1 2" key="1">
    <citation type="submission" date="2014-04" db="EMBL/GenBank/DDBJ databases">
        <authorList>
            <consortium name="DOE Joint Genome Institute"/>
            <person name="Kuo A."/>
            <person name="Kohler A."/>
            <person name="Costa M.D."/>
            <person name="Nagy L.G."/>
            <person name="Floudas D."/>
            <person name="Copeland A."/>
            <person name="Barry K.W."/>
            <person name="Cichocki N."/>
            <person name="Veneault-Fourrey C."/>
            <person name="LaButti K."/>
            <person name="Lindquist E.A."/>
            <person name="Lipzen A."/>
            <person name="Lundell T."/>
            <person name="Morin E."/>
            <person name="Murat C."/>
            <person name="Sun H."/>
            <person name="Tunlid A."/>
            <person name="Henrissat B."/>
            <person name="Grigoriev I.V."/>
            <person name="Hibbett D.S."/>
            <person name="Martin F."/>
            <person name="Nordberg H.P."/>
            <person name="Cantor M.N."/>
            <person name="Hua S.X."/>
        </authorList>
    </citation>
    <scope>NUCLEOTIDE SEQUENCE [LARGE SCALE GENOMIC DNA]</scope>
    <source>
        <strain evidence="1 2">441</strain>
    </source>
</reference>
<name>A0A0C9Y587_9AGAM</name>
<accession>A0A0C9Y587</accession>
<reference evidence="2" key="2">
    <citation type="submission" date="2015-01" db="EMBL/GenBank/DDBJ databases">
        <title>Evolutionary Origins and Diversification of the Mycorrhizal Mutualists.</title>
        <authorList>
            <consortium name="DOE Joint Genome Institute"/>
            <consortium name="Mycorrhizal Genomics Consortium"/>
            <person name="Kohler A."/>
            <person name="Kuo A."/>
            <person name="Nagy L.G."/>
            <person name="Floudas D."/>
            <person name="Copeland A."/>
            <person name="Barry K.W."/>
            <person name="Cichocki N."/>
            <person name="Veneault-Fourrey C."/>
            <person name="LaButti K."/>
            <person name="Lindquist E.A."/>
            <person name="Lipzen A."/>
            <person name="Lundell T."/>
            <person name="Morin E."/>
            <person name="Murat C."/>
            <person name="Riley R."/>
            <person name="Ohm R."/>
            <person name="Sun H."/>
            <person name="Tunlid A."/>
            <person name="Henrissat B."/>
            <person name="Grigoriev I.V."/>
            <person name="Hibbett D.S."/>
            <person name="Martin F."/>
        </authorList>
    </citation>
    <scope>NUCLEOTIDE SEQUENCE [LARGE SCALE GENOMIC DNA]</scope>
    <source>
        <strain evidence="2">441</strain>
    </source>
</reference>
<dbReference type="EMBL" id="KN833776">
    <property type="protein sequence ID" value="KIK19875.1"/>
    <property type="molecule type" value="Genomic_DNA"/>
</dbReference>
<dbReference type="OrthoDB" id="3183574at2759"/>